<dbReference type="Proteomes" id="UP001151752">
    <property type="component" value="Chromosome 2"/>
</dbReference>
<reference evidence="2" key="2">
    <citation type="journal article" date="2023" name="Int. J. Mol. Sci.">
        <title>De Novo Assembly and Annotation of 11 Diverse Shrub Willow (Salix) Genomes Reveals Novel Gene Organization in Sex-Linked Regions.</title>
        <authorList>
            <person name="Hyden B."/>
            <person name="Feng K."/>
            <person name="Yates T.B."/>
            <person name="Jawdy S."/>
            <person name="Cereghino C."/>
            <person name="Smart L.B."/>
            <person name="Muchero W."/>
        </authorList>
    </citation>
    <scope>NUCLEOTIDE SEQUENCE</scope>
    <source>
        <tissue evidence="2">Shoot tip</tissue>
    </source>
</reference>
<reference evidence="2" key="1">
    <citation type="submission" date="2022-11" db="EMBL/GenBank/DDBJ databases">
        <authorList>
            <person name="Hyden B.L."/>
            <person name="Feng K."/>
            <person name="Yates T."/>
            <person name="Jawdy S."/>
            <person name="Smart L.B."/>
            <person name="Muchero W."/>
        </authorList>
    </citation>
    <scope>NUCLEOTIDE SEQUENCE</scope>
    <source>
        <tissue evidence="2">Shoot tip</tissue>
    </source>
</reference>
<keyword evidence="3" id="KW-1185">Reference proteome</keyword>
<dbReference type="AlphaFoldDB" id="A0A9Q0TD34"/>
<proteinExistence type="predicted"/>
<evidence type="ECO:0000313" key="2">
    <source>
        <dbReference type="EMBL" id="KAJ6709401.1"/>
    </source>
</evidence>
<accession>A0A9Q0TD34</accession>
<comment type="caution">
    <text evidence="2">The sequence shown here is derived from an EMBL/GenBank/DDBJ whole genome shotgun (WGS) entry which is preliminary data.</text>
</comment>
<feature type="compositionally biased region" description="Basic and acidic residues" evidence="1">
    <location>
        <begin position="14"/>
        <end position="26"/>
    </location>
</feature>
<feature type="compositionally biased region" description="Polar residues" evidence="1">
    <location>
        <begin position="46"/>
        <end position="56"/>
    </location>
</feature>
<feature type="region of interest" description="Disordered" evidence="1">
    <location>
        <begin position="1"/>
        <end position="71"/>
    </location>
</feature>
<sequence>MKSSSEQSPVMVVERSEDSGEREKEKKKNKRRSNRRSKQNSPIPVLSSQNDLSGESSVPVGNGGKTRCYASSTGCSSSKQLEFDGHLLSEHEPTTVSRIAFSSMPTMLVNEQQEDLLLSGPGGSMLAKSCTEPVVGGGPPWKIASFSPVCGSSAE</sequence>
<organism evidence="2 3">
    <name type="scientific">Salix koriyanagi</name>
    <dbReference type="NCBI Taxonomy" id="2511006"/>
    <lineage>
        <taxon>Eukaryota</taxon>
        <taxon>Viridiplantae</taxon>
        <taxon>Streptophyta</taxon>
        <taxon>Embryophyta</taxon>
        <taxon>Tracheophyta</taxon>
        <taxon>Spermatophyta</taxon>
        <taxon>Magnoliopsida</taxon>
        <taxon>eudicotyledons</taxon>
        <taxon>Gunneridae</taxon>
        <taxon>Pentapetalae</taxon>
        <taxon>rosids</taxon>
        <taxon>fabids</taxon>
        <taxon>Malpighiales</taxon>
        <taxon>Salicaceae</taxon>
        <taxon>Saliceae</taxon>
        <taxon>Salix</taxon>
    </lineage>
</organism>
<protein>
    <submittedName>
        <fullName evidence="2">Uncharacterized protein</fullName>
    </submittedName>
</protein>
<gene>
    <name evidence="2" type="ORF">OIU74_010493</name>
</gene>
<name>A0A9Q0TD34_9ROSI</name>
<dbReference type="EMBL" id="JAPFFM010000015">
    <property type="protein sequence ID" value="KAJ6709401.1"/>
    <property type="molecule type" value="Genomic_DNA"/>
</dbReference>
<evidence type="ECO:0000256" key="1">
    <source>
        <dbReference type="SAM" id="MobiDB-lite"/>
    </source>
</evidence>
<feature type="compositionally biased region" description="Basic residues" evidence="1">
    <location>
        <begin position="27"/>
        <end position="38"/>
    </location>
</feature>
<evidence type="ECO:0000313" key="3">
    <source>
        <dbReference type="Proteomes" id="UP001151752"/>
    </source>
</evidence>